<gene>
    <name evidence="1" type="ORF">CEPIT_LOCUS22446</name>
</gene>
<reference evidence="1" key="1">
    <citation type="submission" date="2022-07" db="EMBL/GenBank/DDBJ databases">
        <authorList>
            <person name="Macas J."/>
            <person name="Novak P."/>
            <person name="Neumann P."/>
        </authorList>
    </citation>
    <scope>NUCLEOTIDE SEQUENCE</scope>
</reference>
<dbReference type="AlphaFoldDB" id="A0AAV0EAC7"/>
<protein>
    <submittedName>
        <fullName evidence="1">Uncharacterized protein</fullName>
    </submittedName>
</protein>
<comment type="caution">
    <text evidence="1">The sequence shown here is derived from an EMBL/GenBank/DDBJ whole genome shotgun (WGS) entry which is preliminary data.</text>
</comment>
<proteinExistence type="predicted"/>
<sequence>MDLNFVSFSALLEVPSRRAVISSVEHCSVKFGDRCRGFLSFR</sequence>
<evidence type="ECO:0000313" key="1">
    <source>
        <dbReference type="EMBL" id="CAH9118935.1"/>
    </source>
</evidence>
<name>A0AAV0EAC7_9ASTE</name>
<evidence type="ECO:0000313" key="2">
    <source>
        <dbReference type="Proteomes" id="UP001152523"/>
    </source>
</evidence>
<accession>A0AAV0EAC7</accession>
<dbReference type="Proteomes" id="UP001152523">
    <property type="component" value="Unassembled WGS sequence"/>
</dbReference>
<dbReference type="EMBL" id="CAMAPF010000913">
    <property type="protein sequence ID" value="CAH9118935.1"/>
    <property type="molecule type" value="Genomic_DNA"/>
</dbReference>
<keyword evidence="2" id="KW-1185">Reference proteome</keyword>
<organism evidence="1 2">
    <name type="scientific">Cuscuta epithymum</name>
    <dbReference type="NCBI Taxonomy" id="186058"/>
    <lineage>
        <taxon>Eukaryota</taxon>
        <taxon>Viridiplantae</taxon>
        <taxon>Streptophyta</taxon>
        <taxon>Embryophyta</taxon>
        <taxon>Tracheophyta</taxon>
        <taxon>Spermatophyta</taxon>
        <taxon>Magnoliopsida</taxon>
        <taxon>eudicotyledons</taxon>
        <taxon>Gunneridae</taxon>
        <taxon>Pentapetalae</taxon>
        <taxon>asterids</taxon>
        <taxon>lamiids</taxon>
        <taxon>Solanales</taxon>
        <taxon>Convolvulaceae</taxon>
        <taxon>Cuscuteae</taxon>
        <taxon>Cuscuta</taxon>
        <taxon>Cuscuta subgen. Cuscuta</taxon>
    </lineage>
</organism>